<dbReference type="Pfam" id="PF08637">
    <property type="entry name" value="NCA2"/>
    <property type="match status" value="1"/>
</dbReference>
<keyword evidence="2 6" id="KW-0812">Transmembrane</keyword>
<reference evidence="7 8" key="1">
    <citation type="submission" date="2019-11" db="EMBL/GenBank/DDBJ databases">
        <title>Venturia inaequalis Genome Resource.</title>
        <authorList>
            <person name="Lichtner F.J."/>
        </authorList>
    </citation>
    <scope>NUCLEOTIDE SEQUENCE [LARGE SCALE GENOMIC DNA]</scope>
    <source>
        <strain evidence="7">Bline_iso_100314</strain>
    </source>
</reference>
<comment type="subcellular location">
    <subcellularLocation>
        <location evidence="1">Mitochondrion membrane</location>
        <topology evidence="1">Multi-pass membrane protein</topology>
    </subcellularLocation>
</comment>
<evidence type="ECO:0000256" key="5">
    <source>
        <dbReference type="ARBA" id="ARBA00023136"/>
    </source>
</evidence>
<gene>
    <name evidence="7" type="ORF">BLS_001419</name>
</gene>
<dbReference type="Proteomes" id="UP000433883">
    <property type="component" value="Unassembled WGS sequence"/>
</dbReference>
<feature type="transmembrane region" description="Helical" evidence="6">
    <location>
        <begin position="554"/>
        <end position="575"/>
    </location>
</feature>
<proteinExistence type="predicted"/>
<evidence type="ECO:0000256" key="4">
    <source>
        <dbReference type="ARBA" id="ARBA00023128"/>
    </source>
</evidence>
<organism evidence="7 8">
    <name type="scientific">Venturia inaequalis</name>
    <name type="common">Apple scab fungus</name>
    <dbReference type="NCBI Taxonomy" id="5025"/>
    <lineage>
        <taxon>Eukaryota</taxon>
        <taxon>Fungi</taxon>
        <taxon>Dikarya</taxon>
        <taxon>Ascomycota</taxon>
        <taxon>Pezizomycotina</taxon>
        <taxon>Dothideomycetes</taxon>
        <taxon>Pleosporomycetidae</taxon>
        <taxon>Venturiales</taxon>
        <taxon>Venturiaceae</taxon>
        <taxon>Venturia</taxon>
    </lineage>
</organism>
<keyword evidence="5 6" id="KW-0472">Membrane</keyword>
<dbReference type="AlphaFoldDB" id="A0A8H3UXY5"/>
<evidence type="ECO:0000256" key="3">
    <source>
        <dbReference type="ARBA" id="ARBA00022989"/>
    </source>
</evidence>
<dbReference type="PANTHER" id="PTHR28234:SF1">
    <property type="entry name" value="NUCLEAR CONTROL OF ATPASE PROTEIN 2"/>
    <property type="match status" value="1"/>
</dbReference>
<evidence type="ECO:0000313" key="8">
    <source>
        <dbReference type="Proteomes" id="UP000433883"/>
    </source>
</evidence>
<accession>A0A8H3UXY5</accession>
<dbReference type="GO" id="GO:0005741">
    <property type="term" value="C:mitochondrial outer membrane"/>
    <property type="evidence" value="ECO:0007669"/>
    <property type="project" value="TreeGrafter"/>
</dbReference>
<name>A0A8H3UXY5_VENIN</name>
<dbReference type="PANTHER" id="PTHR28234">
    <property type="entry name" value="NUCLEAR CONTROL OF ATPASE PROTEIN 2"/>
    <property type="match status" value="1"/>
</dbReference>
<protein>
    <recommendedName>
        <fullName evidence="9">ATP synthase regulation protein NCA2</fullName>
    </recommendedName>
</protein>
<keyword evidence="4" id="KW-0496">Mitochondrion</keyword>
<evidence type="ECO:0000256" key="1">
    <source>
        <dbReference type="ARBA" id="ARBA00004225"/>
    </source>
</evidence>
<evidence type="ECO:0000256" key="6">
    <source>
        <dbReference type="SAM" id="Phobius"/>
    </source>
</evidence>
<evidence type="ECO:0008006" key="9">
    <source>
        <dbReference type="Google" id="ProtNLM"/>
    </source>
</evidence>
<evidence type="ECO:0000313" key="7">
    <source>
        <dbReference type="EMBL" id="KAE9977436.1"/>
    </source>
</evidence>
<keyword evidence="3 6" id="KW-1133">Transmembrane helix</keyword>
<dbReference type="InterPro" id="IPR013946">
    <property type="entry name" value="NCA2-like"/>
</dbReference>
<evidence type="ECO:0000256" key="2">
    <source>
        <dbReference type="ARBA" id="ARBA00022692"/>
    </source>
</evidence>
<comment type="caution">
    <text evidence="7">The sequence shown here is derived from an EMBL/GenBank/DDBJ whole genome shotgun (WGS) entry which is preliminary data.</text>
</comment>
<dbReference type="EMBL" id="WNWQ01000131">
    <property type="protein sequence ID" value="KAE9977436.1"/>
    <property type="molecule type" value="Genomic_DNA"/>
</dbReference>
<sequence>MQKPTARNLPLSISCASSLWDNFHEIDVDKVLAIHPFRISKNFQVRRIDGQLDRLQLNTTATDEDWQTISVSETHDTKKVLRITELQSLIKSLSTTASSASPLSSKNKILHVLKDAEVASEDPSYEKELEWLLVSKAAVQAYGVVLNTILEQTLQVSDHIWYWDDILSSRRYAGLYSLQTSPIRMWEWAKDIYSDVKARRTSTITDGWRQFYALVQESVRHRSLATMQRRVVSPLALVRNEASINQKRLKHLKEINANALGVILGEGLSTETIHEEGISTPSEVRAAADDQHKWKSTITKSIALMGAVLSHVQDPEADVESFDETIGSMRRDDRLFVLAENGGAATAEDLNPAEIATRIEILLRHTLPEYTTTFSERLDHNGRPSRLIRYWLPATALLLSSSTILRIVVNRKAEIVEWIQGFGQTCIDFWQNWVVEPVERVIGTIRHDESSEVAIMSKGSLEGDRNSLERMVVEFARDENGSLSDAELSDIKSKVQNGDLTPILKAYERDMAKPFVGAIRGNLIRALLVQIQKTKVDVEVAMGGIDSLLKQQELLFGLLGITPGVLITFGAVRYLSSVFGSRKGLQQGNTQEQMLCVLRNIHRILTSATPSDYGELYYKDYGLLLCEAHMLRQLASKTFPRPVFREFLIEIDQLTDIKTGLEKQRLVLTRIFETYRKWF</sequence>